<reference evidence="6" key="1">
    <citation type="journal article" date="2019" name="Int. J. Syst. Evol. Microbiol.">
        <title>The Global Catalogue of Microorganisms (GCM) 10K type strain sequencing project: providing services to taxonomists for standard genome sequencing and annotation.</title>
        <authorList>
            <consortium name="The Broad Institute Genomics Platform"/>
            <consortium name="The Broad Institute Genome Sequencing Center for Infectious Disease"/>
            <person name="Wu L."/>
            <person name="Ma J."/>
        </authorList>
    </citation>
    <scope>NUCLEOTIDE SEQUENCE [LARGE SCALE GENOMIC DNA]</scope>
    <source>
        <strain evidence="6">KCTC 42248</strain>
    </source>
</reference>
<evidence type="ECO:0000256" key="1">
    <source>
        <dbReference type="ARBA" id="ARBA00001933"/>
    </source>
</evidence>
<dbReference type="PANTHER" id="PTHR43780:SF2">
    <property type="entry name" value="1-AMINOCYCLOPROPANE-1-CARBOXYLATE DEAMINASE-RELATED"/>
    <property type="match status" value="1"/>
</dbReference>
<comment type="cofactor">
    <cofactor evidence="1">
        <name>pyridoxal 5'-phosphate</name>
        <dbReference type="ChEBI" id="CHEBI:597326"/>
    </cofactor>
</comment>
<dbReference type="SUPFAM" id="SSF53686">
    <property type="entry name" value="Tryptophan synthase beta subunit-like PLP-dependent enzymes"/>
    <property type="match status" value="1"/>
</dbReference>
<protein>
    <submittedName>
        <fullName evidence="5">1-aminocyclopropane-1-carboxylate deaminase/D-cysteine desulfhydrase</fullName>
    </submittedName>
</protein>
<keyword evidence="3" id="KW-0663">Pyridoxal phosphate</keyword>
<dbReference type="Proteomes" id="UP001597393">
    <property type="component" value="Unassembled WGS sequence"/>
</dbReference>
<dbReference type="InterPro" id="IPR001926">
    <property type="entry name" value="TrpB-like_PALP"/>
</dbReference>
<dbReference type="Pfam" id="PF00291">
    <property type="entry name" value="PALP"/>
    <property type="match status" value="1"/>
</dbReference>
<dbReference type="InterPro" id="IPR036052">
    <property type="entry name" value="TrpB-like_PALP_sf"/>
</dbReference>
<evidence type="ECO:0000256" key="2">
    <source>
        <dbReference type="ARBA" id="ARBA00008639"/>
    </source>
</evidence>
<dbReference type="EMBL" id="JBHUMA010000006">
    <property type="protein sequence ID" value="MFD2598801.1"/>
    <property type="molecule type" value="Genomic_DNA"/>
</dbReference>
<dbReference type="RefSeq" id="WP_380868931.1">
    <property type="nucleotide sequence ID" value="NZ_JBHUMA010000006.1"/>
</dbReference>
<proteinExistence type="inferred from homology"/>
<comment type="caution">
    <text evidence="5">The sequence shown here is derived from an EMBL/GenBank/DDBJ whole genome shotgun (WGS) entry which is preliminary data.</text>
</comment>
<evidence type="ECO:0000313" key="6">
    <source>
        <dbReference type="Proteomes" id="UP001597393"/>
    </source>
</evidence>
<name>A0ABW5NI66_9SPHI</name>
<organism evidence="5 6">
    <name type="scientific">Sphingobacterium corticis</name>
    <dbReference type="NCBI Taxonomy" id="1812823"/>
    <lineage>
        <taxon>Bacteria</taxon>
        <taxon>Pseudomonadati</taxon>
        <taxon>Bacteroidota</taxon>
        <taxon>Sphingobacteriia</taxon>
        <taxon>Sphingobacteriales</taxon>
        <taxon>Sphingobacteriaceae</taxon>
        <taxon>Sphingobacterium</taxon>
    </lineage>
</organism>
<evidence type="ECO:0000313" key="5">
    <source>
        <dbReference type="EMBL" id="MFD2598801.1"/>
    </source>
</evidence>
<dbReference type="Gene3D" id="3.40.50.1100">
    <property type="match status" value="2"/>
</dbReference>
<evidence type="ECO:0000259" key="4">
    <source>
        <dbReference type="Pfam" id="PF00291"/>
    </source>
</evidence>
<dbReference type="PANTHER" id="PTHR43780">
    <property type="entry name" value="1-AMINOCYCLOPROPANE-1-CARBOXYLATE DEAMINASE-RELATED"/>
    <property type="match status" value="1"/>
</dbReference>
<keyword evidence="6" id="KW-1185">Reference proteome</keyword>
<dbReference type="InterPro" id="IPR027278">
    <property type="entry name" value="ACCD_DCysDesulf"/>
</dbReference>
<evidence type="ECO:0000256" key="3">
    <source>
        <dbReference type="ARBA" id="ARBA00022898"/>
    </source>
</evidence>
<accession>A0ABW5NI66</accession>
<dbReference type="PIRSF" id="PIRSF006278">
    <property type="entry name" value="ACCD_DCysDesulf"/>
    <property type="match status" value="1"/>
</dbReference>
<gene>
    <name evidence="5" type="ORF">ACFSQ3_07535</name>
</gene>
<comment type="similarity">
    <text evidence="2">Belongs to the ACC deaminase/D-cysteine desulfhydrase family.</text>
</comment>
<sequence length="294" mass="32512">MALDFDFSSPVEAITLPLFAAHQVKVFVKRDDLIHPFISGNKWRKLKPILNLAEAENKKTLVTFGGAWSNHLLATACAGAKFGFQTHGFVRGESVQNPVLSLCRLYGMELHFVDRSAYRDKQRLFDAHFSLDDAVYIHEGGYGKLAASGCAEIIEELPQVYDHIFVASGTGTTAAGLASAVLAKQWPTQIHAVPVLKGGSFLKDDIRALAITPDDIVFHLEYHFGGYAKHNAELICFIRDFVRDTGMMIEPTYTGKAFYALTDLVKRGYFNAGTEILLIHTGGLTGFLGMYEQF</sequence>
<feature type="domain" description="Tryptophan synthase beta chain-like PALP" evidence="4">
    <location>
        <begin position="17"/>
        <end position="282"/>
    </location>
</feature>